<dbReference type="InterPro" id="IPR025935">
    <property type="entry name" value="AbiH"/>
</dbReference>
<organism evidence="1 2">
    <name type="scientific">Arenibacter palladensis</name>
    <dbReference type="NCBI Taxonomy" id="237373"/>
    <lineage>
        <taxon>Bacteria</taxon>
        <taxon>Pseudomonadati</taxon>
        <taxon>Bacteroidota</taxon>
        <taxon>Flavobacteriia</taxon>
        <taxon>Flavobacteriales</taxon>
        <taxon>Flavobacteriaceae</taxon>
        <taxon>Arenibacter</taxon>
    </lineage>
</organism>
<evidence type="ECO:0000313" key="2">
    <source>
        <dbReference type="Proteomes" id="UP000184406"/>
    </source>
</evidence>
<dbReference type="Pfam" id="PF14253">
    <property type="entry name" value="AbiH"/>
    <property type="match status" value="1"/>
</dbReference>
<dbReference type="AlphaFoldDB" id="A0A1M4Y8G7"/>
<gene>
    <name evidence="1" type="ORF">SAMN03080594_102359</name>
</gene>
<dbReference type="Proteomes" id="UP000184406">
    <property type="component" value="Unassembled WGS sequence"/>
</dbReference>
<evidence type="ECO:0000313" key="1">
    <source>
        <dbReference type="EMBL" id="SHF02114.1"/>
    </source>
</evidence>
<protein>
    <submittedName>
        <fullName evidence="1">Bacteriophage abortive infection AbiH</fullName>
    </submittedName>
</protein>
<sequence>MGQNRVLMNRIILIGNGFDLAHGMKTSYKSFIDDYWTNTITAIQETTLGKLFENDEIKVKNSPSRYITGTTYMDLERGIKDYKTSIEFKNIFLKELTEKSNLNTWVDVENEYYFLLKQSFQEIKRPKEYNISQLNFDFRRVKDLLQQYLTRIEKEFDLNIDKKILQLKTTIGNKIYHPYKFKDFSEDAINQRAKLEYNSMKENIIAIQANHISIDKLSEHQRNIIKRLGKSDHQNQIKKMLLSDSAISYFDLIPDQTLFLNFNYTFTELLYEDPKRFYNQLEQKYTSAKFNHIHGTTDRLDKNPIIFGFGDEIDKDYNSIEELNDNRYLENIKSINYLESDNYKKLLEFINSGYFQIFIFGHSCGISDRTLLNTMFEHDNCASIKPFYHQKGNEVDNYSDIVRNISRNFNDKAKMRDRVVNKTYCEPLN</sequence>
<name>A0A1M4Y8G7_9FLAO</name>
<proteinExistence type="predicted"/>
<accession>A0A1M4Y8G7</accession>
<dbReference type="EMBL" id="FQUX01000002">
    <property type="protein sequence ID" value="SHF02114.1"/>
    <property type="molecule type" value="Genomic_DNA"/>
</dbReference>
<keyword evidence="2" id="KW-1185">Reference proteome</keyword>
<reference evidence="2" key="1">
    <citation type="submission" date="2016-11" db="EMBL/GenBank/DDBJ databases">
        <authorList>
            <person name="Varghese N."/>
            <person name="Submissions S."/>
        </authorList>
    </citation>
    <scope>NUCLEOTIDE SEQUENCE [LARGE SCALE GENOMIC DNA]</scope>
    <source>
        <strain evidence="2">DSM 17539</strain>
    </source>
</reference>